<evidence type="ECO:0000313" key="2">
    <source>
        <dbReference type="EMBL" id="MBF8190882.1"/>
    </source>
</evidence>
<dbReference type="EMBL" id="JADOGI010000138">
    <property type="protein sequence ID" value="MBF8190882.1"/>
    <property type="molecule type" value="Genomic_DNA"/>
</dbReference>
<dbReference type="Gene3D" id="2.60.130.10">
    <property type="entry name" value="Aromatic compound dioxygenase"/>
    <property type="match status" value="1"/>
</dbReference>
<dbReference type="PROSITE" id="PS51318">
    <property type="entry name" value="TAT"/>
    <property type="match status" value="1"/>
</dbReference>
<dbReference type="PANTHER" id="PTHR34315">
    <property type="match status" value="1"/>
</dbReference>
<keyword evidence="2" id="KW-0223">Dioxygenase</keyword>
<dbReference type="AlphaFoldDB" id="A0A931F2P2"/>
<dbReference type="GO" id="GO:0016702">
    <property type="term" value="F:oxidoreductase activity, acting on single donors with incorporation of molecular oxygen, incorporation of two atoms of oxygen"/>
    <property type="evidence" value="ECO:0007669"/>
    <property type="project" value="InterPro"/>
</dbReference>
<dbReference type="PANTHER" id="PTHR34315:SF1">
    <property type="entry name" value="INTRADIOL RING-CLEAVAGE DIOXYGENASES DOMAIN-CONTAINING PROTEIN-RELATED"/>
    <property type="match status" value="1"/>
</dbReference>
<comment type="caution">
    <text evidence="2">The sequence shown here is derived from an EMBL/GenBank/DDBJ whole genome shotgun (WGS) entry which is preliminary data.</text>
</comment>
<dbReference type="InterPro" id="IPR006311">
    <property type="entry name" value="TAT_signal"/>
</dbReference>
<feature type="region of interest" description="Disordered" evidence="1">
    <location>
        <begin position="122"/>
        <end position="144"/>
    </location>
</feature>
<dbReference type="GO" id="GO:0005506">
    <property type="term" value="F:iron ion binding"/>
    <property type="evidence" value="ECO:0007669"/>
    <property type="project" value="InterPro"/>
</dbReference>
<dbReference type="Proteomes" id="UP000605361">
    <property type="component" value="Unassembled WGS sequence"/>
</dbReference>
<proteinExistence type="predicted"/>
<organism evidence="2 3">
    <name type="scientific">Nonomuraea cypriaca</name>
    <dbReference type="NCBI Taxonomy" id="1187855"/>
    <lineage>
        <taxon>Bacteria</taxon>
        <taxon>Bacillati</taxon>
        <taxon>Actinomycetota</taxon>
        <taxon>Actinomycetes</taxon>
        <taxon>Streptosporangiales</taxon>
        <taxon>Streptosporangiaceae</taxon>
        <taxon>Nonomuraea</taxon>
    </lineage>
</organism>
<evidence type="ECO:0000313" key="3">
    <source>
        <dbReference type="Proteomes" id="UP000605361"/>
    </source>
</evidence>
<dbReference type="InterPro" id="IPR015889">
    <property type="entry name" value="Intradiol_dOase_core"/>
</dbReference>
<keyword evidence="3" id="KW-1185">Reference proteome</keyword>
<accession>A0A931F2P2</accession>
<name>A0A931F2P2_9ACTN</name>
<sequence length="259" mass="27473">MGHDHEGQRVSRRRMITGLSLGLGTLLGASSASAGVRTGGSAALFAGARACRLTPAAAKGPYYFDSDKIRSDIREGKPGVRLRLAFRVQESETCRPLPAAVVEIWQCDAAGIYSGAEAASIKATAGGPPSGDPGPDPEDWADMKPADTTRYLRGAQVTNGAGAVEFTTIWPGWYPGRTVHVHVMVHFSDKRVLSTQLMFDEALNAKVLARPPYSGHPGRDTLNSGDSDYRDDMLVKVVEDGDGYLGTIVLAADADRDGG</sequence>
<protein>
    <submittedName>
        <fullName evidence="2">Protocatechuate dioxygenase</fullName>
    </submittedName>
</protein>
<evidence type="ECO:0000256" key="1">
    <source>
        <dbReference type="SAM" id="MobiDB-lite"/>
    </source>
</evidence>
<reference evidence="2" key="1">
    <citation type="submission" date="2020-11" db="EMBL/GenBank/DDBJ databases">
        <title>Whole-genome analyses of Nonomuraea sp. K274.</title>
        <authorList>
            <person name="Veyisoglu A."/>
        </authorList>
    </citation>
    <scope>NUCLEOTIDE SEQUENCE</scope>
    <source>
        <strain evidence="2">K274</strain>
    </source>
</reference>
<keyword evidence="2" id="KW-0560">Oxidoreductase</keyword>
<dbReference type="SUPFAM" id="SSF49482">
    <property type="entry name" value="Aromatic compound dioxygenase"/>
    <property type="match status" value="1"/>
</dbReference>
<gene>
    <name evidence="2" type="ORF">ITP53_35290</name>
</gene>